<comment type="similarity">
    <text evidence="1">Belongs to the peptidase A1 family.</text>
</comment>
<keyword evidence="2" id="KW-0812">Transmembrane</keyword>
<dbReference type="PANTHER" id="PTHR13683">
    <property type="entry name" value="ASPARTYL PROTEASES"/>
    <property type="match status" value="1"/>
</dbReference>
<keyword evidence="2" id="KW-0472">Membrane</keyword>
<evidence type="ECO:0000313" key="6">
    <source>
        <dbReference type="Proteomes" id="UP000008810"/>
    </source>
</evidence>
<dbReference type="Gramene" id="PNT64026">
    <property type="protein sequence ID" value="PNT64026"/>
    <property type="gene ID" value="BRADI_4g23654v3"/>
</dbReference>
<dbReference type="InterPro" id="IPR033121">
    <property type="entry name" value="PEPTIDASE_A1"/>
</dbReference>
<evidence type="ECO:0000256" key="1">
    <source>
        <dbReference type="ARBA" id="ARBA00007447"/>
    </source>
</evidence>
<feature type="transmembrane region" description="Helical" evidence="2">
    <location>
        <begin position="34"/>
        <end position="55"/>
    </location>
</feature>
<dbReference type="EMBL" id="CM000883">
    <property type="protein sequence ID" value="PNT64026.1"/>
    <property type="molecule type" value="Genomic_DNA"/>
</dbReference>
<dbReference type="GO" id="GO:0006508">
    <property type="term" value="P:proteolysis"/>
    <property type="evidence" value="ECO:0007669"/>
    <property type="project" value="InterPro"/>
</dbReference>
<dbReference type="OrthoDB" id="2747330at2759"/>
<dbReference type="PANTHER" id="PTHR13683:SF331">
    <property type="entry name" value="ASPARTIC PROTEINASE ASP1"/>
    <property type="match status" value="1"/>
</dbReference>
<protein>
    <recommendedName>
        <fullName evidence="3">Peptidase A1 domain-containing protein</fullName>
    </recommendedName>
</protein>
<dbReference type="EnsemblPlants" id="PNT64026">
    <property type="protein sequence ID" value="PNT64026"/>
    <property type="gene ID" value="BRADI_4g23654v3"/>
</dbReference>
<reference evidence="4 5" key="1">
    <citation type="journal article" date="2010" name="Nature">
        <title>Genome sequencing and analysis of the model grass Brachypodium distachyon.</title>
        <authorList>
            <consortium name="International Brachypodium Initiative"/>
        </authorList>
    </citation>
    <scope>NUCLEOTIDE SEQUENCE [LARGE SCALE GENOMIC DNA]</scope>
    <source>
        <strain evidence="4 5">Bd21</strain>
    </source>
</reference>
<dbReference type="PROSITE" id="PS51767">
    <property type="entry name" value="PEPTIDASE_A1"/>
    <property type="match status" value="1"/>
</dbReference>
<keyword evidence="2" id="KW-1133">Transmembrane helix</keyword>
<sequence length="290" mass="32061">MCKPITMPHLRYHEHWGAGEALLPRHRYRQYPHLAGVHCILILAGSYMAVLAFSVSAKNQLVPHKLYKPRRSNLVPCEDERCVALHRDVRFKHDCKENPNQCDYDVRYAGGESSLGVLIADKFSLPGRDARPTLTFGCGYDQEGGKAEMPVDGVLGIGRGTRDLASQLKQQGAIAENVIGHCLRIQGGGYLFFGHEKVPSSVVTWVPMVPNNHYYSPGLAALHFNGNLGNPISVAPMEVVIDSGSTYTYMPTETYRRLVFVVIASLSKSSLTLVRDPALPVCWAGKEPFK</sequence>
<dbReference type="ExpressionAtlas" id="A0A2K2CPS2">
    <property type="expression patterns" value="baseline"/>
</dbReference>
<feature type="domain" description="Peptidase A1" evidence="3">
    <location>
        <begin position="1"/>
        <end position="290"/>
    </location>
</feature>
<evidence type="ECO:0000313" key="5">
    <source>
        <dbReference type="EnsemblPlants" id="PNT64026"/>
    </source>
</evidence>
<organism evidence="4">
    <name type="scientific">Brachypodium distachyon</name>
    <name type="common">Purple false brome</name>
    <name type="synonym">Trachynia distachya</name>
    <dbReference type="NCBI Taxonomy" id="15368"/>
    <lineage>
        <taxon>Eukaryota</taxon>
        <taxon>Viridiplantae</taxon>
        <taxon>Streptophyta</taxon>
        <taxon>Embryophyta</taxon>
        <taxon>Tracheophyta</taxon>
        <taxon>Spermatophyta</taxon>
        <taxon>Magnoliopsida</taxon>
        <taxon>Liliopsida</taxon>
        <taxon>Poales</taxon>
        <taxon>Poaceae</taxon>
        <taxon>BOP clade</taxon>
        <taxon>Pooideae</taxon>
        <taxon>Stipodae</taxon>
        <taxon>Brachypodieae</taxon>
        <taxon>Brachypodium</taxon>
    </lineage>
</organism>
<evidence type="ECO:0000256" key="2">
    <source>
        <dbReference type="SAM" id="Phobius"/>
    </source>
</evidence>
<dbReference type="InterPro" id="IPR001969">
    <property type="entry name" value="Aspartic_peptidase_AS"/>
</dbReference>
<evidence type="ECO:0000259" key="3">
    <source>
        <dbReference type="PROSITE" id="PS51767"/>
    </source>
</evidence>
<dbReference type="SUPFAM" id="SSF50630">
    <property type="entry name" value="Acid proteases"/>
    <property type="match status" value="1"/>
</dbReference>
<dbReference type="InterPro" id="IPR001461">
    <property type="entry name" value="Aspartic_peptidase_A1"/>
</dbReference>
<reference evidence="4" key="2">
    <citation type="submission" date="2017-06" db="EMBL/GenBank/DDBJ databases">
        <title>WGS assembly of Brachypodium distachyon.</title>
        <authorList>
            <consortium name="The International Brachypodium Initiative"/>
            <person name="Lucas S."/>
            <person name="Harmon-Smith M."/>
            <person name="Lail K."/>
            <person name="Tice H."/>
            <person name="Grimwood J."/>
            <person name="Bruce D."/>
            <person name="Barry K."/>
            <person name="Shu S."/>
            <person name="Lindquist E."/>
            <person name="Wang M."/>
            <person name="Pitluck S."/>
            <person name="Vogel J.P."/>
            <person name="Garvin D.F."/>
            <person name="Mockler T.C."/>
            <person name="Schmutz J."/>
            <person name="Rokhsar D."/>
            <person name="Bevan M.W."/>
        </authorList>
    </citation>
    <scope>NUCLEOTIDE SEQUENCE</scope>
    <source>
        <strain evidence="4">Bd21</strain>
    </source>
</reference>
<dbReference type="InterPro" id="IPR032861">
    <property type="entry name" value="TAXi_N"/>
</dbReference>
<evidence type="ECO:0000313" key="4">
    <source>
        <dbReference type="EMBL" id="PNT64026.1"/>
    </source>
</evidence>
<dbReference type="PROSITE" id="PS00141">
    <property type="entry name" value="ASP_PROTEASE"/>
    <property type="match status" value="1"/>
</dbReference>
<dbReference type="Gene3D" id="2.40.70.10">
    <property type="entry name" value="Acid Proteases"/>
    <property type="match status" value="2"/>
</dbReference>
<name>A0A2K2CPS2_BRADI</name>
<accession>A0A2K2CPS2</accession>
<keyword evidence="6" id="KW-1185">Reference proteome</keyword>
<reference evidence="5" key="3">
    <citation type="submission" date="2018-08" db="UniProtKB">
        <authorList>
            <consortium name="EnsemblPlants"/>
        </authorList>
    </citation>
    <scope>IDENTIFICATION</scope>
    <source>
        <strain evidence="5">cv. Bd21</strain>
    </source>
</reference>
<dbReference type="GO" id="GO:0004190">
    <property type="term" value="F:aspartic-type endopeptidase activity"/>
    <property type="evidence" value="ECO:0007669"/>
    <property type="project" value="InterPro"/>
</dbReference>
<dbReference type="AlphaFoldDB" id="A0A2K2CPS2"/>
<proteinExistence type="inferred from homology"/>
<dbReference type="Proteomes" id="UP000008810">
    <property type="component" value="Chromosome 4"/>
</dbReference>
<dbReference type="InterPro" id="IPR021109">
    <property type="entry name" value="Peptidase_aspartic_dom_sf"/>
</dbReference>
<gene>
    <name evidence="4" type="ORF">BRADI_4g23654v3</name>
</gene>
<dbReference type="Pfam" id="PF14543">
    <property type="entry name" value="TAXi_N"/>
    <property type="match status" value="1"/>
</dbReference>